<feature type="transmembrane region" description="Helical" evidence="1">
    <location>
        <begin position="196"/>
        <end position="217"/>
    </location>
</feature>
<sequence length="234" mass="26606">MKHLKNIINLYTKNIKVVLLFSILLGFGFLFSMFGNVRIASGNIFVSVGSAEVVALETALFLIMLVFFSSVSAILIFSVRKELSKLRLEYYLKEVLQKFAIRLFGFYLFASILFLGISVLSVRYWFLQVVEFFIAVIFLFVPQSIVIDESNVESAISKSIEFIFSYPKSFVSVFVLGILLLFLSISAEVIFDPLFFSGKVFSLLFSCIVAIPLFEIAKSYFYMRKFGLVGAYLK</sequence>
<dbReference type="AlphaFoldDB" id="A0A497JL88"/>
<organism evidence="2 3">
    <name type="scientific">Candidatus Iainarchaeum sp</name>
    <dbReference type="NCBI Taxonomy" id="3101447"/>
    <lineage>
        <taxon>Archaea</taxon>
        <taxon>Candidatus Iainarchaeota</taxon>
        <taxon>Candidatus Iainarchaeia</taxon>
        <taxon>Candidatus Iainarchaeales</taxon>
        <taxon>Candidatus Iainarchaeaceae</taxon>
        <taxon>Candidatus Iainarchaeum</taxon>
    </lineage>
</organism>
<protein>
    <recommendedName>
        <fullName evidence="4">DUF4013 domain-containing protein</fullName>
    </recommendedName>
</protein>
<reference evidence="2 3" key="1">
    <citation type="submission" date="2018-06" db="EMBL/GenBank/DDBJ databases">
        <title>Extensive metabolic versatility and redundancy in microbially diverse, dynamic hydrothermal sediments.</title>
        <authorList>
            <person name="Dombrowski N."/>
            <person name="Teske A."/>
            <person name="Baker B.J."/>
        </authorList>
    </citation>
    <scope>NUCLEOTIDE SEQUENCE [LARGE SCALE GENOMIC DNA]</scope>
    <source>
        <strain evidence="2">B51_G17</strain>
    </source>
</reference>
<dbReference type="Proteomes" id="UP000278031">
    <property type="component" value="Unassembled WGS sequence"/>
</dbReference>
<evidence type="ECO:0000256" key="1">
    <source>
        <dbReference type="SAM" id="Phobius"/>
    </source>
</evidence>
<keyword evidence="1" id="KW-0472">Membrane</keyword>
<keyword evidence="1" id="KW-0812">Transmembrane</keyword>
<proteinExistence type="predicted"/>
<feature type="transmembrane region" description="Helical" evidence="1">
    <location>
        <begin position="99"/>
        <end position="119"/>
    </location>
</feature>
<keyword evidence="1" id="KW-1133">Transmembrane helix</keyword>
<dbReference type="EMBL" id="QMWP01000003">
    <property type="protein sequence ID" value="RLG71240.1"/>
    <property type="molecule type" value="Genomic_DNA"/>
</dbReference>
<feature type="transmembrane region" description="Helical" evidence="1">
    <location>
        <begin position="169"/>
        <end position="190"/>
    </location>
</feature>
<accession>A0A497JL88</accession>
<comment type="caution">
    <text evidence="2">The sequence shown here is derived from an EMBL/GenBank/DDBJ whole genome shotgun (WGS) entry which is preliminary data.</text>
</comment>
<feature type="transmembrane region" description="Helical" evidence="1">
    <location>
        <begin position="125"/>
        <end position="148"/>
    </location>
</feature>
<feature type="transmembrane region" description="Helical" evidence="1">
    <location>
        <begin position="58"/>
        <end position="79"/>
    </location>
</feature>
<gene>
    <name evidence="2" type="ORF">DRO04_00195</name>
</gene>
<evidence type="ECO:0000313" key="3">
    <source>
        <dbReference type="Proteomes" id="UP000278031"/>
    </source>
</evidence>
<evidence type="ECO:0008006" key="4">
    <source>
        <dbReference type="Google" id="ProtNLM"/>
    </source>
</evidence>
<evidence type="ECO:0000313" key="2">
    <source>
        <dbReference type="EMBL" id="RLG71240.1"/>
    </source>
</evidence>
<name>A0A497JL88_9ARCH</name>